<evidence type="ECO:0000313" key="3">
    <source>
        <dbReference type="EMBL" id="TQS84401.1"/>
    </source>
</evidence>
<dbReference type="RefSeq" id="WP_400195368.1">
    <property type="nucleotide sequence ID" value="NZ_CAYAYE010000032.1"/>
</dbReference>
<evidence type="ECO:0000256" key="1">
    <source>
        <dbReference type="ARBA" id="ARBA00010364"/>
    </source>
</evidence>
<dbReference type="Proteomes" id="UP000752814">
    <property type="component" value="Unassembled WGS sequence"/>
</dbReference>
<accession>A0A8J8TF26</accession>
<dbReference type="Gene3D" id="3.30.1200.10">
    <property type="entry name" value="YggU-like"/>
    <property type="match status" value="1"/>
</dbReference>
<dbReference type="InterPro" id="IPR036591">
    <property type="entry name" value="YggU-like_sf"/>
</dbReference>
<dbReference type="EMBL" id="LVVT01000002">
    <property type="protein sequence ID" value="TQS84401.1"/>
    <property type="molecule type" value="Genomic_DNA"/>
</dbReference>
<sequence>MPADFFAALRSAGGSATEIDIMVTPNAKTASVGTVDQWRKRLIIKVQDLPLEGRANNAVESLLKDFFGVPVEIIRGHADRHKTVLVHQDIESVAALLVENERLNRCSGKS</sequence>
<organism evidence="3 4">
    <name type="scientific">Candidatus Methanomassiliicoccus intestinalis</name>
    <dbReference type="NCBI Taxonomy" id="1406512"/>
    <lineage>
        <taxon>Archaea</taxon>
        <taxon>Methanobacteriati</taxon>
        <taxon>Thermoplasmatota</taxon>
        <taxon>Thermoplasmata</taxon>
        <taxon>Methanomassiliicoccales</taxon>
        <taxon>Methanomassiliicoccaceae</taxon>
        <taxon>Methanomassiliicoccus</taxon>
    </lineage>
</organism>
<proteinExistence type="inferred from homology"/>
<dbReference type="SMART" id="SM01152">
    <property type="entry name" value="DUF167"/>
    <property type="match status" value="1"/>
</dbReference>
<dbReference type="NCBIfam" id="TIGR00251">
    <property type="entry name" value="DUF167 family protein"/>
    <property type="match status" value="1"/>
</dbReference>
<dbReference type="InterPro" id="IPR003746">
    <property type="entry name" value="DUF167"/>
</dbReference>
<comment type="similarity">
    <text evidence="1 2">Belongs to the UPF0235 family.</text>
</comment>
<evidence type="ECO:0000256" key="2">
    <source>
        <dbReference type="HAMAP-Rule" id="MF_00634"/>
    </source>
</evidence>
<dbReference type="AlphaFoldDB" id="A0A8J8TF26"/>
<comment type="caution">
    <text evidence="3">The sequence shown here is derived from an EMBL/GenBank/DDBJ whole genome shotgun (WGS) entry which is preliminary data.</text>
</comment>
<dbReference type="HAMAP" id="MF_00634">
    <property type="entry name" value="UPF0235"/>
    <property type="match status" value="1"/>
</dbReference>
<reference evidence="3" key="1">
    <citation type="submission" date="2016-03" db="EMBL/GenBank/DDBJ databases">
        <authorList>
            <person name="Borrel G."/>
            <person name="Mccann A."/>
            <person name="O'Toole P.W."/>
        </authorList>
    </citation>
    <scope>NUCLEOTIDE SEQUENCE</scope>
    <source>
        <strain evidence="3">183</strain>
    </source>
</reference>
<name>A0A8J8TF26_9ARCH</name>
<dbReference type="SUPFAM" id="SSF69786">
    <property type="entry name" value="YggU-like"/>
    <property type="match status" value="1"/>
</dbReference>
<evidence type="ECO:0000313" key="4">
    <source>
        <dbReference type="Proteomes" id="UP000752814"/>
    </source>
</evidence>
<protein>
    <recommendedName>
        <fullName evidence="2">UPF0235 protein A3207_06105</fullName>
    </recommendedName>
</protein>
<gene>
    <name evidence="3" type="ORF">A3207_06105</name>
</gene>
<dbReference type="Pfam" id="PF02594">
    <property type="entry name" value="DUF167"/>
    <property type="match status" value="1"/>
</dbReference>